<dbReference type="AlphaFoldDB" id="A0A1W0WWZ7"/>
<organism evidence="1 2">
    <name type="scientific">Hypsibius exemplaris</name>
    <name type="common">Freshwater tardigrade</name>
    <dbReference type="NCBI Taxonomy" id="2072580"/>
    <lineage>
        <taxon>Eukaryota</taxon>
        <taxon>Metazoa</taxon>
        <taxon>Ecdysozoa</taxon>
        <taxon>Tardigrada</taxon>
        <taxon>Eutardigrada</taxon>
        <taxon>Parachela</taxon>
        <taxon>Hypsibioidea</taxon>
        <taxon>Hypsibiidae</taxon>
        <taxon>Hypsibius</taxon>
    </lineage>
</organism>
<evidence type="ECO:0000313" key="1">
    <source>
        <dbReference type="EMBL" id="OQV19727.1"/>
    </source>
</evidence>
<reference evidence="2" key="1">
    <citation type="submission" date="2017-01" db="EMBL/GenBank/DDBJ databases">
        <title>Comparative genomics of anhydrobiosis in the tardigrade Hypsibius dujardini.</title>
        <authorList>
            <person name="Yoshida Y."/>
            <person name="Koutsovoulos G."/>
            <person name="Laetsch D."/>
            <person name="Stevens L."/>
            <person name="Kumar S."/>
            <person name="Horikawa D."/>
            <person name="Ishino K."/>
            <person name="Komine S."/>
            <person name="Tomita M."/>
            <person name="Blaxter M."/>
            <person name="Arakawa K."/>
        </authorList>
    </citation>
    <scope>NUCLEOTIDE SEQUENCE [LARGE SCALE GENOMIC DNA]</scope>
    <source>
        <strain evidence="2">Z151</strain>
    </source>
</reference>
<sequence>MDALKKIFTFLDSTLIPVPLDSIPILLSHILQIPRPFNFVQNSRWPSTLIPSPFHSMRRPEWNAIRRRIAILCLEFDIVEVEVEVELNTSGSLAM</sequence>
<dbReference type="Proteomes" id="UP000192578">
    <property type="component" value="Unassembled WGS sequence"/>
</dbReference>
<proteinExistence type="predicted"/>
<dbReference type="EMBL" id="MTYJ01000036">
    <property type="protein sequence ID" value="OQV19727.1"/>
    <property type="molecule type" value="Genomic_DNA"/>
</dbReference>
<comment type="caution">
    <text evidence="1">The sequence shown here is derived from an EMBL/GenBank/DDBJ whole genome shotgun (WGS) entry which is preliminary data.</text>
</comment>
<gene>
    <name evidence="1" type="ORF">BV898_06266</name>
</gene>
<protein>
    <submittedName>
        <fullName evidence="1">Uncharacterized protein</fullName>
    </submittedName>
</protein>
<accession>A0A1W0WWZ7</accession>
<evidence type="ECO:0000313" key="2">
    <source>
        <dbReference type="Proteomes" id="UP000192578"/>
    </source>
</evidence>
<keyword evidence="2" id="KW-1185">Reference proteome</keyword>
<name>A0A1W0WWZ7_HYPEX</name>